<comment type="caution">
    <text evidence="1">The sequence shown here is derived from an EMBL/GenBank/DDBJ whole genome shotgun (WGS) entry which is preliminary data.</text>
</comment>
<gene>
    <name evidence="1" type="ORF">ACJDUG_03110</name>
</gene>
<dbReference type="PROSITE" id="PS51257">
    <property type="entry name" value="PROKAR_LIPOPROTEIN"/>
    <property type="match status" value="1"/>
</dbReference>
<dbReference type="RefSeq" id="WP_406768420.1">
    <property type="nucleotide sequence ID" value="NZ_JBJHZZ010000001.1"/>
</dbReference>
<protein>
    <submittedName>
        <fullName evidence="1">TolB family protein</fullName>
    </submittedName>
</protein>
<dbReference type="InterPro" id="IPR027618">
    <property type="entry name" value="Beta_prop_Msarc"/>
</dbReference>
<name>A0ABW8T0V8_9CLOT</name>
<reference evidence="1 2" key="1">
    <citation type="submission" date="2024-11" db="EMBL/GenBank/DDBJ databases">
        <authorList>
            <person name="Heng Y.C."/>
            <person name="Lim A.C.H."/>
            <person name="Lee J.K.Y."/>
            <person name="Kittelmann S."/>
        </authorList>
    </citation>
    <scope>NUCLEOTIDE SEQUENCE [LARGE SCALE GENOMIC DNA]</scope>
    <source>
        <strain evidence="1 2">WILCCON 0185</strain>
    </source>
</reference>
<dbReference type="SUPFAM" id="SSF69304">
    <property type="entry name" value="Tricorn protease N-terminal domain"/>
    <property type="match status" value="1"/>
</dbReference>
<dbReference type="InterPro" id="IPR011042">
    <property type="entry name" value="6-blade_b-propeller_TolB-like"/>
</dbReference>
<dbReference type="NCBIfam" id="TIGR04275">
    <property type="entry name" value="beta_prop_Msarc"/>
    <property type="match status" value="1"/>
</dbReference>
<dbReference type="EMBL" id="JBJHZZ010000001">
    <property type="protein sequence ID" value="MFL0245966.1"/>
    <property type="molecule type" value="Genomic_DNA"/>
</dbReference>
<dbReference type="PANTHER" id="PTHR36842:SF1">
    <property type="entry name" value="PROTEIN TOLB"/>
    <property type="match status" value="1"/>
</dbReference>
<dbReference type="Gene3D" id="2.120.10.30">
    <property type="entry name" value="TolB, C-terminal domain"/>
    <property type="match status" value="2"/>
</dbReference>
<evidence type="ECO:0000313" key="2">
    <source>
        <dbReference type="Proteomes" id="UP001623591"/>
    </source>
</evidence>
<evidence type="ECO:0000313" key="1">
    <source>
        <dbReference type="EMBL" id="MFL0245966.1"/>
    </source>
</evidence>
<accession>A0ABW8T0V8</accession>
<sequence length="370" mass="42273">MKGNAIFIAAIFMFILGGCGKSQLSPTTSSSKGELSKDVYYTTSGYSAELSDNYLVVQEKGLRIIDLNTKKIIKEIEIPNNYVLGYDIDGTKVVWSAFNNKSEIGKDPYYDETANSNIFLYDISTGSTRQITTNASGQIMPKVWGDYIVWQDNRNDSVKDMNPEWDIYLYTISSREEKLISTTPGIHTNPSINDNKVVWEDGRNFKGKKELRWGGNVPENNTDIYMYDIKTGKEEAIATGALQECNPTIYGNYIAWEDRNTNGFAAEIYLYDLNKKEKIRVTKDKFNQSQPKLFDKYLVWTDERNGTSTNDVYVNGKEPNSDIFLYDIEARKEYLMTGKEPQIMPAISENYLAYITSRQVNAEVQVIKYR</sequence>
<keyword evidence="2" id="KW-1185">Reference proteome</keyword>
<dbReference type="Proteomes" id="UP001623591">
    <property type="component" value="Unassembled WGS sequence"/>
</dbReference>
<proteinExistence type="predicted"/>
<dbReference type="PANTHER" id="PTHR36842">
    <property type="entry name" value="PROTEIN TOLB HOMOLOG"/>
    <property type="match status" value="1"/>
</dbReference>
<organism evidence="1 2">
    <name type="scientific">Candidatus Clostridium stratigraminis</name>
    <dbReference type="NCBI Taxonomy" id="3381661"/>
    <lineage>
        <taxon>Bacteria</taxon>
        <taxon>Bacillati</taxon>
        <taxon>Bacillota</taxon>
        <taxon>Clostridia</taxon>
        <taxon>Eubacteriales</taxon>
        <taxon>Clostridiaceae</taxon>
        <taxon>Clostridium</taxon>
    </lineage>
</organism>